<keyword evidence="2" id="KW-1185">Reference proteome</keyword>
<reference evidence="1 2" key="1">
    <citation type="submission" date="2023-07" db="EMBL/GenBank/DDBJ databases">
        <title>Genomic Encyclopedia of Type Strains, Phase IV (KMG-IV): sequencing the most valuable type-strain genomes for metagenomic binning, comparative biology and taxonomic classification.</title>
        <authorList>
            <person name="Goeker M."/>
        </authorList>
    </citation>
    <scope>NUCLEOTIDE SEQUENCE [LARGE SCALE GENOMIC DNA]</scope>
    <source>
        <strain evidence="1 2">DSM 3770</strain>
    </source>
</reference>
<evidence type="ECO:0008006" key="3">
    <source>
        <dbReference type="Google" id="ProtNLM"/>
    </source>
</evidence>
<protein>
    <recommendedName>
        <fullName evidence="3">Bacteriophage protein</fullName>
    </recommendedName>
</protein>
<evidence type="ECO:0000313" key="2">
    <source>
        <dbReference type="Proteomes" id="UP001241747"/>
    </source>
</evidence>
<gene>
    <name evidence="1" type="ORF">QOZ94_004230</name>
</gene>
<dbReference type="EMBL" id="JAUSVY010000018">
    <property type="protein sequence ID" value="MDQ0507406.1"/>
    <property type="molecule type" value="Genomic_DNA"/>
</dbReference>
<accession>A0ABU0LJU1</accession>
<dbReference type="RefSeq" id="WP_237345792.1">
    <property type="nucleotide sequence ID" value="NZ_JABWGX010000013.1"/>
</dbReference>
<evidence type="ECO:0000313" key="1">
    <source>
        <dbReference type="EMBL" id="MDQ0507406.1"/>
    </source>
</evidence>
<name>A0ABU0LJU1_XANAG</name>
<comment type="caution">
    <text evidence="1">The sequence shown here is derived from an EMBL/GenBank/DDBJ whole genome shotgun (WGS) entry which is preliminary data.</text>
</comment>
<dbReference type="Proteomes" id="UP001241747">
    <property type="component" value="Unassembled WGS sequence"/>
</dbReference>
<proteinExistence type="predicted"/>
<organism evidence="1 2">
    <name type="scientific">Xanthobacter agilis</name>
    <dbReference type="NCBI Taxonomy" id="47492"/>
    <lineage>
        <taxon>Bacteria</taxon>
        <taxon>Pseudomonadati</taxon>
        <taxon>Pseudomonadota</taxon>
        <taxon>Alphaproteobacteria</taxon>
        <taxon>Hyphomicrobiales</taxon>
        <taxon>Xanthobacteraceae</taxon>
        <taxon>Xanthobacter</taxon>
    </lineage>
</organism>
<sequence length="174" mass="18665">MTVEIKKRGMPKVLAALRGLTHNEALVGVPAENAGREPEPGERRPALNNAEIGYIHEFGATVDDGYGESFDIPPRPHLRPAIAGASDDIAKALGNGVRAALRGEKDAADKALHAAGMIGQNAVRDRLTEGPFEPLSPITLAKRRARGRTGEKPLIDTGAYRNAQTYVVRRKGED</sequence>